<dbReference type="InterPro" id="IPR017871">
    <property type="entry name" value="ABC_transporter-like_CS"/>
</dbReference>
<keyword evidence="7" id="KW-0472">Membrane</keyword>
<dbReference type="SUPFAM" id="SSF52540">
    <property type="entry name" value="P-loop containing nucleoside triphosphate hydrolases"/>
    <property type="match status" value="2"/>
</dbReference>
<keyword evidence="3" id="KW-0813">Transport</keyword>
<dbReference type="RefSeq" id="WP_119776214.1">
    <property type="nucleotide sequence ID" value="NZ_QYUK01000008.1"/>
</dbReference>
<comment type="caution">
    <text evidence="9">The sequence shown here is derived from an EMBL/GenBank/DDBJ whole genome shotgun (WGS) entry which is preliminary data.</text>
</comment>
<dbReference type="InterPro" id="IPR050388">
    <property type="entry name" value="ABC_Ni/Peptide_Import"/>
</dbReference>
<evidence type="ECO:0000256" key="6">
    <source>
        <dbReference type="ARBA" id="ARBA00022840"/>
    </source>
</evidence>
<organism evidence="9 10">
    <name type="scientific">Oleomonas cavernae</name>
    <dbReference type="NCBI Taxonomy" id="2320859"/>
    <lineage>
        <taxon>Bacteria</taxon>
        <taxon>Pseudomonadati</taxon>
        <taxon>Pseudomonadota</taxon>
        <taxon>Alphaproteobacteria</taxon>
        <taxon>Acetobacterales</taxon>
        <taxon>Acetobacteraceae</taxon>
        <taxon>Oleomonas</taxon>
    </lineage>
</organism>
<dbReference type="SMART" id="SM00382">
    <property type="entry name" value="AAA"/>
    <property type="match status" value="2"/>
</dbReference>
<name>A0A418WU98_9PROT</name>
<dbReference type="InterPro" id="IPR027417">
    <property type="entry name" value="P-loop_NTPase"/>
</dbReference>
<feature type="domain" description="ABC transporter" evidence="8">
    <location>
        <begin position="276"/>
        <end position="515"/>
    </location>
</feature>
<dbReference type="Gene3D" id="3.40.50.300">
    <property type="entry name" value="P-loop containing nucleotide triphosphate hydrolases"/>
    <property type="match status" value="2"/>
</dbReference>
<dbReference type="EMBL" id="QYUK01000008">
    <property type="protein sequence ID" value="RJF94756.1"/>
    <property type="molecule type" value="Genomic_DNA"/>
</dbReference>
<comment type="similarity">
    <text evidence="2">Belongs to the ABC transporter superfamily.</text>
</comment>
<protein>
    <submittedName>
        <fullName evidence="9">ABC transporter ATP-binding protein</fullName>
    </submittedName>
</protein>
<dbReference type="InterPro" id="IPR003593">
    <property type="entry name" value="AAA+_ATPase"/>
</dbReference>
<keyword evidence="10" id="KW-1185">Reference proteome</keyword>
<dbReference type="NCBIfam" id="NF007739">
    <property type="entry name" value="PRK10419.1"/>
    <property type="match status" value="2"/>
</dbReference>
<keyword evidence="5" id="KW-0547">Nucleotide-binding</keyword>
<dbReference type="GO" id="GO:0005886">
    <property type="term" value="C:plasma membrane"/>
    <property type="evidence" value="ECO:0007669"/>
    <property type="project" value="UniProtKB-SubCell"/>
</dbReference>
<dbReference type="InterPro" id="IPR003439">
    <property type="entry name" value="ABC_transporter-like_ATP-bd"/>
</dbReference>
<evidence type="ECO:0000256" key="2">
    <source>
        <dbReference type="ARBA" id="ARBA00005417"/>
    </source>
</evidence>
<evidence type="ECO:0000256" key="3">
    <source>
        <dbReference type="ARBA" id="ARBA00022448"/>
    </source>
</evidence>
<gene>
    <name evidence="9" type="ORF">D3874_02770</name>
</gene>
<dbReference type="Pfam" id="PF00005">
    <property type="entry name" value="ABC_tran"/>
    <property type="match status" value="2"/>
</dbReference>
<evidence type="ECO:0000259" key="8">
    <source>
        <dbReference type="PROSITE" id="PS50893"/>
    </source>
</evidence>
<evidence type="ECO:0000256" key="7">
    <source>
        <dbReference type="ARBA" id="ARBA00023136"/>
    </source>
</evidence>
<keyword evidence="6 9" id="KW-0067">ATP-binding</keyword>
<dbReference type="CDD" id="cd03257">
    <property type="entry name" value="ABC_NikE_OppD_transporters"/>
    <property type="match status" value="2"/>
</dbReference>
<dbReference type="PANTHER" id="PTHR43297">
    <property type="entry name" value="OLIGOPEPTIDE TRANSPORT ATP-BINDING PROTEIN APPD"/>
    <property type="match status" value="1"/>
</dbReference>
<dbReference type="Proteomes" id="UP000284605">
    <property type="component" value="Unassembled WGS sequence"/>
</dbReference>
<keyword evidence="4" id="KW-1003">Cell membrane</keyword>
<dbReference type="GO" id="GO:0015833">
    <property type="term" value="P:peptide transport"/>
    <property type="evidence" value="ECO:0007669"/>
    <property type="project" value="InterPro"/>
</dbReference>
<evidence type="ECO:0000256" key="1">
    <source>
        <dbReference type="ARBA" id="ARBA00004417"/>
    </source>
</evidence>
<dbReference type="GO" id="GO:0016887">
    <property type="term" value="F:ATP hydrolysis activity"/>
    <property type="evidence" value="ECO:0007669"/>
    <property type="project" value="InterPro"/>
</dbReference>
<dbReference type="FunFam" id="3.40.50.300:FF:002585">
    <property type="entry name" value="Glutathione import ATP-binding protein GsiA"/>
    <property type="match status" value="1"/>
</dbReference>
<evidence type="ECO:0000313" key="9">
    <source>
        <dbReference type="EMBL" id="RJF94756.1"/>
    </source>
</evidence>
<reference evidence="9 10" key="1">
    <citation type="submission" date="2018-09" db="EMBL/GenBank/DDBJ databases">
        <authorList>
            <person name="Zhu H."/>
        </authorList>
    </citation>
    <scope>NUCLEOTIDE SEQUENCE [LARGE SCALE GENOMIC DNA]</scope>
    <source>
        <strain evidence="9 10">K1W22B-8</strain>
    </source>
</reference>
<dbReference type="GO" id="GO:0005524">
    <property type="term" value="F:ATP binding"/>
    <property type="evidence" value="ECO:0007669"/>
    <property type="project" value="UniProtKB-KW"/>
</dbReference>
<evidence type="ECO:0000256" key="5">
    <source>
        <dbReference type="ARBA" id="ARBA00022741"/>
    </source>
</evidence>
<proteinExistence type="inferred from homology"/>
<dbReference type="InterPro" id="IPR013563">
    <property type="entry name" value="Oligopep_ABC_C"/>
</dbReference>
<dbReference type="OrthoDB" id="9802264at2"/>
<dbReference type="Pfam" id="PF08352">
    <property type="entry name" value="oligo_HPY"/>
    <property type="match status" value="1"/>
</dbReference>
<sequence>MNKAILTIEGLRVEAASGAVLVDGVDLELARGEVLGLIGESGAGKSTIGLAALAYARAGCRLSGGTIRLSDTELRGAGGDGRRRMRGARVAYIAQSAAAAFNPAMTLMDQVVEGPVRHGLATPLEARAWAIELFKALDLPDPEHFGDRYPHQASGGQLQRAMAAMAMSCRPDVLVLDEPTTALDVTTQIEVLALLKKLIREHGTAALYITHDLAVVAQVADRIMVLRHGKMVELGDTTTILTNPSTDYARALVAERRAAGSVDPTTSETVRSVPVLELDHVTVRYNTLKAVDDVSFDVCRGETVAVVGESGSGKSTLAYAIVGLLARREGAIRYKGADLPLSYKERRGESRNRIQLIYQLPDVALNPHQPIEEVIGRPMYFTRGLSGTALKRRVAELLDMVGLPQDFAGRKPGQLSGGQKQRVCIARALGVEPDLVICDEVTSALDPLVAEEILKLLRQLQDDLGLSYLFITHDLGTVRRVAHRVVVMLKGRMVAEGPTAEIFDQPEHPYTRRLLSSVPEMRTDWLDEALARNQARA</sequence>
<evidence type="ECO:0000313" key="10">
    <source>
        <dbReference type="Proteomes" id="UP000284605"/>
    </source>
</evidence>
<dbReference type="PROSITE" id="PS00211">
    <property type="entry name" value="ABC_TRANSPORTER_1"/>
    <property type="match status" value="1"/>
</dbReference>
<evidence type="ECO:0000256" key="4">
    <source>
        <dbReference type="ARBA" id="ARBA00022475"/>
    </source>
</evidence>
<accession>A0A418WU98</accession>
<dbReference type="PROSITE" id="PS50893">
    <property type="entry name" value="ABC_TRANSPORTER_2"/>
    <property type="match status" value="2"/>
</dbReference>
<dbReference type="AlphaFoldDB" id="A0A418WU98"/>
<feature type="domain" description="ABC transporter" evidence="8">
    <location>
        <begin position="6"/>
        <end position="253"/>
    </location>
</feature>
<comment type="subcellular location">
    <subcellularLocation>
        <location evidence="1">Cell inner membrane</location>
        <topology evidence="1">Peripheral membrane protein</topology>
    </subcellularLocation>
</comment>
<dbReference type="PANTHER" id="PTHR43297:SF2">
    <property type="entry name" value="DIPEPTIDE TRANSPORT ATP-BINDING PROTEIN DPPD"/>
    <property type="match status" value="1"/>
</dbReference>